<dbReference type="PANTHER" id="PTHR19446">
    <property type="entry name" value="REVERSE TRANSCRIPTASES"/>
    <property type="match status" value="1"/>
</dbReference>
<evidence type="ECO:0000259" key="1">
    <source>
        <dbReference type="PROSITE" id="PS50878"/>
    </source>
</evidence>
<dbReference type="Gene3D" id="3.60.10.10">
    <property type="entry name" value="Endonuclease/exonuclease/phosphatase"/>
    <property type="match status" value="1"/>
</dbReference>
<organism evidence="2 3">
    <name type="scientific">Cyprinus carpio</name>
    <name type="common">Common carp</name>
    <dbReference type="NCBI Taxonomy" id="7962"/>
    <lineage>
        <taxon>Eukaryota</taxon>
        <taxon>Metazoa</taxon>
        <taxon>Chordata</taxon>
        <taxon>Craniata</taxon>
        <taxon>Vertebrata</taxon>
        <taxon>Euteleostomi</taxon>
        <taxon>Actinopterygii</taxon>
        <taxon>Neopterygii</taxon>
        <taxon>Teleostei</taxon>
        <taxon>Ostariophysi</taxon>
        <taxon>Cypriniformes</taxon>
        <taxon>Cyprinidae</taxon>
        <taxon>Cyprininae</taxon>
        <taxon>Cyprinus</taxon>
    </lineage>
</organism>
<dbReference type="SUPFAM" id="SSF56219">
    <property type="entry name" value="DNase I-like"/>
    <property type="match status" value="1"/>
</dbReference>
<dbReference type="PROSITE" id="PS50878">
    <property type="entry name" value="RT_POL"/>
    <property type="match status" value="1"/>
</dbReference>
<feature type="domain" description="Reverse transcriptase" evidence="1">
    <location>
        <begin position="519"/>
        <end position="792"/>
    </location>
</feature>
<dbReference type="InterPro" id="IPR000477">
    <property type="entry name" value="RT_dom"/>
</dbReference>
<sequence>MNICVASYNTRGLRVGHSDTDKSRRVVVDKLMERCDILCVQETFLAKQELDGLNSLHSNFHGAGESTTDLSAKVVRGRIPGGVATLWNKKYDQLVSVIRLGVDWAIGIELCCNDRKIIILNVYMPYECIFNEDEYLSRLAFIMSFIQDNSSTCIYVLGDMNADITDANSSFGNHLLQFCTDSGLILSSKVLLPNDSYTYISEAWHSTSWLDHCLCTVDAHDSIEIMKIEYDLATTDHIPFFVVLNTGTIPVLLPVDNGIDVEKINWSKISKQDLNRYVDHSDALLANIEVPNDALLCRDMNCKNVQHCKALCSLYEAIVESLSISSRPLYKPRKNLCIAKPGWKEYVEELHVEARNAFKKWAESGKSRHGPLFETKKSTNARFKCALRYIKRNENIMRSDSLAWKLQNNNVNDFWKEIKTINNCKISLPSNIDGVSGPDEISQLWRKHYCELLNCVKSNLFVVDNVEYNDDVVITSSEIHEAILKLRDNKACGPDHITAEHLKLASKKLCPLVAMCYTGFFVHGELPDSMLSVELVPVIKDKVGKLNSSDNYRPIALASVMSKVLETVVLCRLERYVLSTDNQFGFKRKHGTDLCIFALKEILDRYNKQNSTMFLCFIDASKAFDRVNHQKLFLKLIKSGVPGFLIRILVYWYSHQTMRVKWGRVTTAPFKVTNGVRQGGILSPFLFNVYMNDLSMILNACGTGCRVGDSLINHLMYADDLVIFSPYSAGIQQLLRLCTQYGVDFDIKYNPKKSKIMTIRSRDDKHSHFPDFYLSGTVLDVCTDITYLGHIIANDLSDDKDIYRQRRKLYVQANMLCRKFSMCSVPVKISLFRTYCTPLYTAYLWCRYKQDSIRKLTVAYNDSMRLLLRVPRDSSASHMFVSAGVPTCAAVLRNLMFRFMGRVSESKNDLIAVLANPRRSSVRFSSRLWNHWCTCLYVRH</sequence>
<dbReference type="GO" id="GO:0003824">
    <property type="term" value="F:catalytic activity"/>
    <property type="evidence" value="ECO:0007669"/>
    <property type="project" value="InterPro"/>
</dbReference>
<dbReference type="SUPFAM" id="SSF56672">
    <property type="entry name" value="DNA/RNA polymerases"/>
    <property type="match status" value="1"/>
</dbReference>
<name>A0A8C2BI47_CYPCA</name>
<proteinExistence type="predicted"/>
<accession>A0A8C2BI47</accession>
<dbReference type="AlphaFoldDB" id="A0A8C2BI47"/>
<dbReference type="Proteomes" id="UP000694700">
    <property type="component" value="Unplaced"/>
</dbReference>
<dbReference type="InterPro" id="IPR005135">
    <property type="entry name" value="Endo/exonuclease/phosphatase"/>
</dbReference>
<evidence type="ECO:0000313" key="2">
    <source>
        <dbReference type="Ensembl" id="ENSCCRP00015119875.1"/>
    </source>
</evidence>
<evidence type="ECO:0000313" key="3">
    <source>
        <dbReference type="Proteomes" id="UP000694700"/>
    </source>
</evidence>
<dbReference type="Ensembl" id="ENSCCRT00015123677.1">
    <property type="protein sequence ID" value="ENSCCRP00015119875.1"/>
    <property type="gene ID" value="ENSCCRG00015047191.1"/>
</dbReference>
<dbReference type="InterPro" id="IPR043502">
    <property type="entry name" value="DNA/RNA_pol_sf"/>
</dbReference>
<protein>
    <recommendedName>
        <fullName evidence="1">Reverse transcriptase domain-containing protein</fullName>
    </recommendedName>
</protein>
<dbReference type="Pfam" id="PF00078">
    <property type="entry name" value="RVT_1"/>
    <property type="match status" value="1"/>
</dbReference>
<dbReference type="Pfam" id="PF03372">
    <property type="entry name" value="Exo_endo_phos"/>
    <property type="match status" value="1"/>
</dbReference>
<dbReference type="InterPro" id="IPR036691">
    <property type="entry name" value="Endo/exonu/phosph_ase_sf"/>
</dbReference>
<reference evidence="2" key="1">
    <citation type="submission" date="2025-08" db="UniProtKB">
        <authorList>
            <consortium name="Ensembl"/>
        </authorList>
    </citation>
    <scope>IDENTIFICATION</scope>
</reference>
<dbReference type="CDD" id="cd01650">
    <property type="entry name" value="RT_nLTR_like"/>
    <property type="match status" value="1"/>
</dbReference>